<keyword evidence="4" id="KW-1185">Reference proteome</keyword>
<comment type="caution">
    <text evidence="3">The sequence shown here is derived from an EMBL/GenBank/DDBJ whole genome shotgun (WGS) entry which is preliminary data.</text>
</comment>
<feature type="signal peptide" evidence="1">
    <location>
        <begin position="1"/>
        <end position="24"/>
    </location>
</feature>
<proteinExistence type="predicted"/>
<dbReference type="SUPFAM" id="SSF81296">
    <property type="entry name" value="E set domains"/>
    <property type="match status" value="1"/>
</dbReference>
<dbReference type="Proteomes" id="UP001642540">
    <property type="component" value="Unassembled WGS sequence"/>
</dbReference>
<evidence type="ECO:0000313" key="3">
    <source>
        <dbReference type="EMBL" id="CAL8118256.1"/>
    </source>
</evidence>
<evidence type="ECO:0000259" key="2">
    <source>
        <dbReference type="SMART" id="SM00737"/>
    </source>
</evidence>
<reference evidence="3 4" key="1">
    <citation type="submission" date="2024-08" db="EMBL/GenBank/DDBJ databases">
        <authorList>
            <person name="Cucini C."/>
            <person name="Frati F."/>
        </authorList>
    </citation>
    <scope>NUCLEOTIDE SEQUENCE [LARGE SCALE GENOMIC DNA]</scope>
</reference>
<dbReference type="InterPro" id="IPR003172">
    <property type="entry name" value="ML_dom"/>
</dbReference>
<dbReference type="InterPro" id="IPR014756">
    <property type="entry name" value="Ig_E-set"/>
</dbReference>
<keyword evidence="1" id="KW-0732">Signal</keyword>
<dbReference type="EMBL" id="CAXLJM020000057">
    <property type="protein sequence ID" value="CAL8118256.1"/>
    <property type="molecule type" value="Genomic_DNA"/>
</dbReference>
<gene>
    <name evidence="3" type="ORF">ODALV1_LOCUS18054</name>
</gene>
<protein>
    <recommendedName>
        <fullName evidence="2">MD-2-related lipid-recognition domain-containing protein</fullName>
    </recommendedName>
</protein>
<accession>A0ABP1R6D2</accession>
<sequence>MKKFESLLLAFYFSFVGLFLIVNAGIPDTPVAVRPCPGVESKASLVGVYIGNCTVAPCTFTKGQNVEMEMDIDFLQPVERLEAQLYALIFGAPVKWEGVNPEACEDIVSIPDTCPLRVGAYITYGVKFYVERQYPTITTDVQYLLLDENGDTQICWIVRASVKPAE</sequence>
<dbReference type="Pfam" id="PF02221">
    <property type="entry name" value="E1_DerP2_DerF2"/>
    <property type="match status" value="1"/>
</dbReference>
<dbReference type="SMART" id="SM00737">
    <property type="entry name" value="ML"/>
    <property type="match status" value="1"/>
</dbReference>
<dbReference type="Gene3D" id="2.60.40.770">
    <property type="match status" value="1"/>
</dbReference>
<organism evidence="3 4">
    <name type="scientific">Orchesella dallaii</name>
    <dbReference type="NCBI Taxonomy" id="48710"/>
    <lineage>
        <taxon>Eukaryota</taxon>
        <taxon>Metazoa</taxon>
        <taxon>Ecdysozoa</taxon>
        <taxon>Arthropoda</taxon>
        <taxon>Hexapoda</taxon>
        <taxon>Collembola</taxon>
        <taxon>Entomobryomorpha</taxon>
        <taxon>Entomobryoidea</taxon>
        <taxon>Orchesellidae</taxon>
        <taxon>Orchesellinae</taxon>
        <taxon>Orchesella</taxon>
    </lineage>
</organism>
<name>A0ABP1R6D2_9HEXA</name>
<feature type="chain" id="PRO_5046335568" description="MD-2-related lipid-recognition domain-containing protein" evidence="1">
    <location>
        <begin position="25"/>
        <end position="166"/>
    </location>
</feature>
<evidence type="ECO:0000256" key="1">
    <source>
        <dbReference type="SAM" id="SignalP"/>
    </source>
</evidence>
<feature type="domain" description="MD-2-related lipid-recognition" evidence="2">
    <location>
        <begin position="33"/>
        <end position="160"/>
    </location>
</feature>
<evidence type="ECO:0000313" key="4">
    <source>
        <dbReference type="Proteomes" id="UP001642540"/>
    </source>
</evidence>